<feature type="compositionally biased region" description="Basic and acidic residues" evidence="19">
    <location>
        <begin position="1481"/>
        <end position="1491"/>
    </location>
</feature>
<evidence type="ECO:0000256" key="9">
    <source>
        <dbReference type="ARBA" id="ARBA00022723"/>
    </source>
</evidence>
<dbReference type="SUPFAM" id="SSF64484">
    <property type="entry name" value="beta and beta-prime subunits of DNA dependent RNA-polymerase"/>
    <property type="match status" value="1"/>
</dbReference>
<evidence type="ECO:0000256" key="10">
    <source>
        <dbReference type="ARBA" id="ARBA00022833"/>
    </source>
</evidence>
<dbReference type="CDD" id="cd01435">
    <property type="entry name" value="RNAP_I_RPA1_N"/>
    <property type="match status" value="1"/>
</dbReference>
<evidence type="ECO:0000256" key="14">
    <source>
        <dbReference type="ARBA" id="ARBA00048552"/>
    </source>
</evidence>
<dbReference type="Gene3D" id="2.40.40.20">
    <property type="match status" value="1"/>
</dbReference>
<evidence type="ECO:0000256" key="6">
    <source>
        <dbReference type="ARBA" id="ARBA00022553"/>
    </source>
</evidence>
<feature type="compositionally biased region" description="Low complexity" evidence="19">
    <location>
        <begin position="1440"/>
        <end position="1449"/>
    </location>
</feature>
<evidence type="ECO:0000259" key="20">
    <source>
        <dbReference type="SMART" id="SM00663"/>
    </source>
</evidence>
<comment type="subcellular location">
    <subcellularLocation>
        <location evidence="1">Nucleus</location>
        <location evidence="1">Nucleolus</location>
    </subcellularLocation>
</comment>
<evidence type="ECO:0000256" key="16">
    <source>
        <dbReference type="ARBA" id="ARBA00074245"/>
    </source>
</evidence>
<evidence type="ECO:0000256" key="8">
    <source>
        <dbReference type="ARBA" id="ARBA00022695"/>
    </source>
</evidence>
<evidence type="ECO:0000256" key="17">
    <source>
        <dbReference type="ARBA" id="ARBA00074527"/>
    </source>
</evidence>
<dbReference type="InterPro" id="IPR007083">
    <property type="entry name" value="RNA_pol_Rpb1_4"/>
</dbReference>
<evidence type="ECO:0000256" key="1">
    <source>
        <dbReference type="ARBA" id="ARBA00004604"/>
    </source>
</evidence>
<keyword evidence="5 21" id="KW-0240">DNA-directed RNA polymerase</keyword>
<dbReference type="Pfam" id="PF04983">
    <property type="entry name" value="RNA_pol_Rpb1_3"/>
    <property type="match status" value="1"/>
</dbReference>
<feature type="domain" description="RNA polymerase N-terminal" evidence="20">
    <location>
        <begin position="376"/>
        <end position="693"/>
    </location>
</feature>
<feature type="region of interest" description="Disordered" evidence="19">
    <location>
        <begin position="1084"/>
        <end position="1115"/>
    </location>
</feature>
<comment type="subunit">
    <text evidence="3">Component of the RNA polymerase I (Pol I) complex consisting of at least 13 subunits.</text>
</comment>
<comment type="function">
    <text evidence="15">DNA-dependent RNA polymerase catalyzes the transcription of DNA into RNA using the four ribonucleoside triphosphates as substrates. Largest and catalytic core component of RNA polymerase I which synthesizes ribosomal RNA precursors. Forms the polymerase active center together with the second largest subunit. A single stranded DNA template strand of the promoter is positioned within the central active site cleft of Pol I. A bridging helix emanates from RPA1 and crosses the cleft near the catalytic site and is thought to promote translocation of Pol I by acting as a ratchet that moves the RNA-DNA hybrid through the active site by switching from straight to bent conformations at each step of nucleotide addition.</text>
</comment>
<keyword evidence="13" id="KW-0539">Nucleus</keyword>
<evidence type="ECO:0000256" key="15">
    <source>
        <dbReference type="ARBA" id="ARBA00053996"/>
    </source>
</evidence>
<feature type="compositionally biased region" description="Polar residues" evidence="19">
    <location>
        <begin position="1525"/>
        <end position="1536"/>
    </location>
</feature>
<dbReference type="Gene3D" id="6.10.250.2940">
    <property type="match status" value="1"/>
</dbReference>
<dbReference type="Gene3D" id="6.20.50.80">
    <property type="match status" value="1"/>
</dbReference>
<feature type="compositionally biased region" description="Acidic residues" evidence="19">
    <location>
        <begin position="1511"/>
        <end position="1521"/>
    </location>
</feature>
<dbReference type="InterPro" id="IPR015699">
    <property type="entry name" value="DNA-dir_RNA_pol1_lsu_N"/>
</dbReference>
<dbReference type="Gene3D" id="3.30.1490.180">
    <property type="entry name" value="RNA polymerase ii"/>
    <property type="match status" value="1"/>
</dbReference>
<dbReference type="SMART" id="SM00663">
    <property type="entry name" value="RPOLA_N"/>
    <property type="match status" value="1"/>
</dbReference>
<dbReference type="InterPro" id="IPR045867">
    <property type="entry name" value="DNA-dir_RpoC_beta_prime"/>
</dbReference>
<dbReference type="EC" id="2.7.7.6" evidence="4"/>
<dbReference type="GO" id="GO:0046872">
    <property type="term" value="F:metal ion binding"/>
    <property type="evidence" value="ECO:0007669"/>
    <property type="project" value="UniProtKB-KW"/>
</dbReference>
<feature type="region of interest" description="Disordered" evidence="19">
    <location>
        <begin position="226"/>
        <end position="249"/>
    </location>
</feature>
<dbReference type="Gene3D" id="4.10.860.120">
    <property type="entry name" value="RNA polymerase II, clamp domain"/>
    <property type="match status" value="1"/>
</dbReference>
<evidence type="ECO:0000313" key="21">
    <source>
        <dbReference type="EMBL" id="CCC49857.1"/>
    </source>
</evidence>
<evidence type="ECO:0000256" key="19">
    <source>
        <dbReference type="SAM" id="MobiDB-lite"/>
    </source>
</evidence>
<dbReference type="EMBL" id="HE573024">
    <property type="protein sequence ID" value="CCC49857.1"/>
    <property type="molecule type" value="Genomic_DNA"/>
</dbReference>
<keyword evidence="8 21" id="KW-0548">Nucleotidyltransferase</keyword>
<dbReference type="InterPro" id="IPR007066">
    <property type="entry name" value="RNA_pol_Rpb1_3"/>
</dbReference>
<dbReference type="Gene3D" id="1.10.274.100">
    <property type="entry name" value="RNA polymerase Rpb1, domain 3"/>
    <property type="match status" value="1"/>
</dbReference>
<keyword evidence="11" id="KW-0460">Magnesium</keyword>
<evidence type="ECO:0000256" key="13">
    <source>
        <dbReference type="ARBA" id="ARBA00023242"/>
    </source>
</evidence>
<dbReference type="GO" id="GO:0005736">
    <property type="term" value="C:RNA polymerase I complex"/>
    <property type="evidence" value="ECO:0007669"/>
    <property type="project" value="UniProtKB-ARBA"/>
</dbReference>
<dbReference type="GO" id="GO:0006351">
    <property type="term" value="P:DNA-templated transcription"/>
    <property type="evidence" value="ECO:0007669"/>
    <property type="project" value="InterPro"/>
</dbReference>
<dbReference type="FunFam" id="4.10.860.120:FF:000019">
    <property type="entry name" value="DNA-directed RNA polymerase I largest subunit"/>
    <property type="match status" value="1"/>
</dbReference>
<evidence type="ECO:0000256" key="11">
    <source>
        <dbReference type="ARBA" id="ARBA00022842"/>
    </source>
</evidence>
<evidence type="ECO:0000256" key="12">
    <source>
        <dbReference type="ARBA" id="ARBA00023163"/>
    </source>
</evidence>
<dbReference type="InterPro" id="IPR044893">
    <property type="entry name" value="RNA_pol_Rpb1_clamp_domain"/>
</dbReference>
<evidence type="ECO:0000256" key="18">
    <source>
        <dbReference type="ARBA" id="ARBA00078097"/>
    </source>
</evidence>
<dbReference type="SMR" id="G0U1A2"/>
<feature type="region of interest" description="Disordered" evidence="19">
    <location>
        <begin position="1429"/>
        <end position="1536"/>
    </location>
</feature>
<comment type="similarity">
    <text evidence="2">Belongs to the RNA polymerase beta' chain family.</text>
</comment>
<evidence type="ECO:0000256" key="4">
    <source>
        <dbReference type="ARBA" id="ARBA00012418"/>
    </source>
</evidence>
<dbReference type="InterPro" id="IPR042102">
    <property type="entry name" value="RNA_pol_Rpb1_3_sf"/>
</dbReference>
<dbReference type="GO" id="GO:0003899">
    <property type="term" value="F:DNA-directed RNA polymerase activity"/>
    <property type="evidence" value="ECO:0007669"/>
    <property type="project" value="UniProtKB-EC"/>
</dbReference>
<keyword evidence="12" id="KW-0804">Transcription</keyword>
<dbReference type="InterPro" id="IPR006592">
    <property type="entry name" value="RNA_pol_N"/>
</dbReference>
<dbReference type="PANTHER" id="PTHR19376">
    <property type="entry name" value="DNA-DIRECTED RNA POLYMERASE"/>
    <property type="match status" value="1"/>
</dbReference>
<dbReference type="InterPro" id="IPR007081">
    <property type="entry name" value="RNA_pol_Rpb1_5"/>
</dbReference>
<evidence type="ECO:0000256" key="2">
    <source>
        <dbReference type="ARBA" id="ARBA00006460"/>
    </source>
</evidence>
<name>G0U1A2_TRYVY</name>
<dbReference type="PANTHER" id="PTHR19376:SF11">
    <property type="entry name" value="DNA-DIRECTED RNA POLYMERASE I SUBUNIT RPA1"/>
    <property type="match status" value="1"/>
</dbReference>
<dbReference type="InterPro" id="IPR038120">
    <property type="entry name" value="Rpb1_funnel_sf"/>
</dbReference>
<dbReference type="FunFam" id="2.40.40.20:FF:000019">
    <property type="entry name" value="DNA-directed RNA polymerase II subunit RPB1"/>
    <property type="match status" value="1"/>
</dbReference>
<accession>G0U1A2</accession>
<evidence type="ECO:0000256" key="5">
    <source>
        <dbReference type="ARBA" id="ARBA00022478"/>
    </source>
</evidence>
<dbReference type="InterPro" id="IPR000722">
    <property type="entry name" value="RNA_pol_asu"/>
</dbReference>
<keyword evidence="10" id="KW-0862">Zinc</keyword>
<dbReference type="GO" id="GO:0003677">
    <property type="term" value="F:DNA binding"/>
    <property type="evidence" value="ECO:0007669"/>
    <property type="project" value="InterPro"/>
</dbReference>
<feature type="compositionally biased region" description="Basic and acidic residues" evidence="19">
    <location>
        <begin position="1459"/>
        <end position="1469"/>
    </location>
</feature>
<dbReference type="Pfam" id="PF04998">
    <property type="entry name" value="RNA_pol_Rpb1_5"/>
    <property type="match status" value="1"/>
</dbReference>
<evidence type="ECO:0000256" key="3">
    <source>
        <dbReference type="ARBA" id="ARBA00011251"/>
    </source>
</evidence>
<gene>
    <name evidence="21" type="ORF">TVY486_0804650</name>
</gene>
<keyword evidence="6" id="KW-0597">Phosphoprotein</keyword>
<proteinExistence type="inferred from homology"/>
<comment type="catalytic activity">
    <reaction evidence="14">
        <text>RNA(n) + a ribonucleoside 5'-triphosphate = RNA(n+1) + diphosphate</text>
        <dbReference type="Rhea" id="RHEA:21248"/>
        <dbReference type="Rhea" id="RHEA-COMP:14527"/>
        <dbReference type="Rhea" id="RHEA-COMP:17342"/>
        <dbReference type="ChEBI" id="CHEBI:33019"/>
        <dbReference type="ChEBI" id="CHEBI:61557"/>
        <dbReference type="ChEBI" id="CHEBI:140395"/>
        <dbReference type="EC" id="2.7.7.6"/>
    </reaction>
</comment>
<dbReference type="Pfam" id="PF05000">
    <property type="entry name" value="RNA_pol_Rpb1_4"/>
    <property type="match status" value="1"/>
</dbReference>
<reference evidence="21" key="1">
    <citation type="journal article" date="2012" name="Proc. Natl. Acad. Sci. U.S.A.">
        <title>Antigenic diversity is generated by distinct evolutionary mechanisms in African trypanosome species.</title>
        <authorList>
            <person name="Jackson A.P."/>
            <person name="Berry A."/>
            <person name="Aslett M."/>
            <person name="Allison H.C."/>
            <person name="Burton P."/>
            <person name="Vavrova-Anderson J."/>
            <person name="Brown R."/>
            <person name="Browne H."/>
            <person name="Corton N."/>
            <person name="Hauser H."/>
            <person name="Gamble J."/>
            <person name="Gilderthorp R."/>
            <person name="Marcello L."/>
            <person name="McQuillan J."/>
            <person name="Otto T.D."/>
            <person name="Quail M.A."/>
            <person name="Sanders M.J."/>
            <person name="van Tonder A."/>
            <person name="Ginger M.L."/>
            <person name="Field M.C."/>
            <person name="Barry J.D."/>
            <person name="Hertz-Fowler C."/>
            <person name="Berriman M."/>
        </authorList>
    </citation>
    <scope>NUCLEOTIDE SEQUENCE</scope>
    <source>
        <strain evidence="21">Y486</strain>
    </source>
</reference>
<protein>
    <recommendedName>
        <fullName evidence="16">DNA-directed RNA polymerase I subunit RPA1</fullName>
        <ecNumber evidence="4">2.7.7.6</ecNumber>
    </recommendedName>
    <alternativeName>
        <fullName evidence="18">DNA-directed RNA polymerase I largest subunit</fullName>
    </alternativeName>
    <alternativeName>
        <fullName evidence="17">DNA-directed RNA polymerase I subunit rpa1</fullName>
    </alternativeName>
</protein>
<evidence type="ECO:0000256" key="7">
    <source>
        <dbReference type="ARBA" id="ARBA00022679"/>
    </source>
</evidence>
<dbReference type="VEuPathDB" id="TriTrypDB:TvY486_0804650"/>
<dbReference type="Gene3D" id="1.10.132.30">
    <property type="match status" value="1"/>
</dbReference>
<keyword evidence="9" id="KW-0479">Metal-binding</keyword>
<dbReference type="Pfam" id="PF00623">
    <property type="entry name" value="RNA_pol_Rpb1_2"/>
    <property type="match status" value="1"/>
</dbReference>
<organism evidence="21">
    <name type="scientific">Trypanosoma vivax (strain Y486)</name>
    <dbReference type="NCBI Taxonomy" id="1055687"/>
    <lineage>
        <taxon>Eukaryota</taxon>
        <taxon>Discoba</taxon>
        <taxon>Euglenozoa</taxon>
        <taxon>Kinetoplastea</taxon>
        <taxon>Metakinetoplastina</taxon>
        <taxon>Trypanosomatida</taxon>
        <taxon>Trypanosomatidae</taxon>
        <taxon>Trypanosoma</taxon>
        <taxon>Duttonella</taxon>
    </lineage>
</organism>
<sequence length="1801" mass="200431">MSLITDFPFHAYMGDLKTRRVVECKNSVSLSLLTPDDMSDLAFVEVRTRVGQEERTAPWRPVIRNGEKYATFYDTRMGNFDLRSFPPQSCQTCAGNLTGKYGNERCQGHFGYISMPRRFPGNADMSQERLVVVNPHMAEEVDHLLRAKCFFCHRFRCPCFDVERYRQALLLVDHGHIGEALHLLDVVSTTKGYDTRHKRLYTANEEVINDMSMLEQHVERILKKCQGGAPSGRETNDDSSPGGAGKRKTAIDVRNTIAQQALRDFREFPAACSHCRAVSPKFSKRNGHIFFSFKKSALTTNISHAFLSQAQVNEWETNNQLHRRNLTYLSCQNIFEHIKCLFRNEGTMLEMLFPHLGEPSVFTKYRKPMAPEERYKVFFIERILVPPLPLRLSSGVKVNDCGSILPDEHTRTLSDILGFVEQIECYQTLCNNSKPGRCLVNDAQRVANEMNLRNLQLKVNEYYTTILDSFAKKEGLFRMNMMGKRVNQACRSVISPDPLVEPNEVLLPRPFARALSFPEQVTCYAPVRMNLLKHCVINGPRRYPGATHIELRHSNGEIRFVDLDVPEQTRRQHAAKYFAMAQSGVTMIVYRHILNGDRVVFNRQPTLHKPSMMGYRVRVLSGFKTIRFHYVNGSSFNADFDGDEMNIHVPQSLEAKAEISSLMDANSNYLVPTSGKPIRGLIQDHIVAGVMLTLRDKFFDRATFVQLVYYGLGTYLQQQGQVTLSELIPVPAILMPRPLWTGKQVISVVTRFVSYSGGEGDFNVQNESGVSIRGTSLIQPSAFDTTPAGSDQVRSMPRTAIDDNMVLFMNSELLIGLLCKKQLGASSMSIAHVIHELYGPHKVGQLFGALGRILMLSLQSEGFSFGMDDMCLVQEKRRCELLRQLDEAPLSLPDDEATAMTKIMEHSTKLQQEFMPGRMKIPFPRNHLLMMTTSGAKGSSANATQMSLGLGQQLFDGLRVKRMNSGKTLPAFFINEKRARSFGYAIGSFASGIRPSEYVIHAMAGRDGLIDTAVKTSRSGHLQRCLIKGLESLVVHMDHSVRDSNGSVIQFMYGGDGLDPCKASTLTAWEMAKDNATDLAKRFGVEGATTSRGDEGEERPKRVKRSREDEEAPVSPLPKHMQRMHMEQHLNSNALPSTLSRSLETYLVDKATYPLFRKVSQVERWMNKRRVVEKLAERRKMFVEYYNDIITSITTRKRAWAFCEAGEPVGLLAAQAAGEPSTQMTLNTFHSAGSTVKHVTEGIPRLRELLIYASVRNAAVVVPVKNAVEEDEAAIARILRAGVAIKLSDCLASAGNNSAFSGSEDVKCGRKGLNSAGGKGYHYRVARRGNDTVLTLALLFSRTYLEDSLQRMCMTHDEHLDSFTESLKEFSRRIVRALRGITHARAGTSDGEFGDKGVDAGGLGDVLGSGGFGGDGCYSVAGDKSDMDESFCGSDAEGKSSMSSAQDGGSSEGSLGRADASRRVDRSDGEGSEGSPINRGDQNDEDNRSSDNDDNDEDDEHEHKIKKQAQDNEEEEGEEELRDGGTTSDSSRGQWNKTSSAVKVTYSNFPPLRIKFTDSSKFSVDLAPLDPAAAARDGVTTLPDDLFIINIVVRMPSSIIAVIPDVVDSSLKQQTLPSWLPQFGSVTFTRQVDDPSSGELVFQGANATMRNVLSYVSLFTVRSKAIKVREACSTDIREMANTLGVESAYNALYDELSKLFRRYSVDSRHLSLIADTATHRGKWENFNFTGVISQSASPLFQMTFASSKRWLHLAVSRGLSDELQSISSAIIVGERPRVGTACAKLALDSSVLRDVLERNFA</sequence>
<keyword evidence="7 21" id="KW-0808">Transferase</keyword>
<dbReference type="FunFam" id="1.10.274.100:FF:000012">
    <property type="entry name" value="DNA-directed RNA polymerase subunit"/>
    <property type="match status" value="1"/>
</dbReference>